<evidence type="ECO:0000313" key="2">
    <source>
        <dbReference type="Proteomes" id="UP000078546"/>
    </source>
</evidence>
<gene>
    <name evidence="1" type="ORF">POVCU1_050240</name>
</gene>
<proteinExistence type="predicted"/>
<dbReference type="AlphaFoldDB" id="A0A1A8X5I9"/>
<evidence type="ECO:0000313" key="1">
    <source>
        <dbReference type="EMBL" id="SBS99029.1"/>
    </source>
</evidence>
<sequence length="145" mass="17097">MKLETIEHLQKRNIMKNVYPLYNEVKYVKVNKGVQAKLWHNIEDFWSELCKKSSDDFFCAKKLYVNTMLGTKKWMDLMVYCINRDELKSSCDKTAGIKEIHCLKYQHMNKLENDQKNIIQNNSISECETTAIQIYDFSESLIAPS</sequence>
<reference evidence="2" key="1">
    <citation type="submission" date="2016-05" db="EMBL/GenBank/DDBJ databases">
        <authorList>
            <person name="Naeem Raeece"/>
        </authorList>
    </citation>
    <scope>NUCLEOTIDE SEQUENCE [LARGE SCALE GENOMIC DNA]</scope>
</reference>
<dbReference type="Proteomes" id="UP000078546">
    <property type="component" value="Unassembled WGS sequence"/>
</dbReference>
<name>A0A1A8X5I9_PLAOA</name>
<protein>
    <submittedName>
        <fullName evidence="1">PIR Superfamily Protein</fullName>
    </submittedName>
</protein>
<accession>A0A1A8X5I9</accession>
<organism evidence="1 2">
    <name type="scientific">Plasmodium ovale curtisi</name>
    <dbReference type="NCBI Taxonomy" id="864141"/>
    <lineage>
        <taxon>Eukaryota</taxon>
        <taxon>Sar</taxon>
        <taxon>Alveolata</taxon>
        <taxon>Apicomplexa</taxon>
        <taxon>Aconoidasida</taxon>
        <taxon>Haemosporida</taxon>
        <taxon>Plasmodiidae</taxon>
        <taxon>Plasmodium</taxon>
        <taxon>Plasmodium (Plasmodium)</taxon>
    </lineage>
</organism>
<dbReference type="EMBL" id="FLQV01001101">
    <property type="protein sequence ID" value="SBS99029.1"/>
    <property type="molecule type" value="Genomic_DNA"/>
</dbReference>